<proteinExistence type="predicted"/>
<dbReference type="InterPro" id="IPR008936">
    <property type="entry name" value="Rho_GTPase_activation_prot"/>
</dbReference>
<dbReference type="PANTHER" id="PTHR14963">
    <property type="entry name" value="RHO GTPASE ACTIVATING PROTEIN 18,19-RELATED"/>
    <property type="match status" value="1"/>
</dbReference>
<sequence>MSTNTVNGDALAEKLRRENWEQFIILVRMHLSFVLDLNTDDSEAVNEKSKLKKWNFISFNKKSKPNRGIMDGIPLTQEGICQVYQLIEFLKKEPNICTEGIFRRTGSLTRQQELKNLLNQGITVSLDSSIYSIHDCASVLKGFLAELPEPLLTDAHYPAHCQIAELCGVCEKPTQESRLLHALQLLLLLLPPENRILLRDVLDLLHLTASYESSNKMSADSLATLFTPHLLCPRNLTPEGLHVNSQTLSGIVSFMIKKSSELFQIPPKLAVDIKAYYSERERRKMLSPKRNCNESISDNFAANTVYSFVDVERTAKENQSNPTETALAQLYAHIQSLPESSKKRKLVKQFNRQNGHGTPLQLLRPNIQKNKSLGSSIKKHIFQKGFAIANKKNGISQQRASSEELLHETMMTPRSRKPVLLVSGTNINSLPKLEIKDCNMDSVEEENSNDNSSIKVNSIRESKSATSIRELEVSHEKGNGEPLTTTFREYLHNRSMLTATPTDLSFSSCTDDFCSAELDTSHMSSSLLHCLNGYSPEQLDQSEVTTHSASKDSENVNGKELVLRPKQFDIDGKAIIYETSF</sequence>
<feature type="region of interest" description="Disordered" evidence="2">
    <location>
        <begin position="443"/>
        <end position="482"/>
    </location>
</feature>
<dbReference type="FunFam" id="1.10.555.10:FF:000056">
    <property type="entry name" value="AGAP001687-PB"/>
    <property type="match status" value="1"/>
</dbReference>
<dbReference type="GO" id="GO:0005737">
    <property type="term" value="C:cytoplasm"/>
    <property type="evidence" value="ECO:0007669"/>
    <property type="project" value="TreeGrafter"/>
</dbReference>
<dbReference type="AlphaFoldDB" id="A0A8K0C4Q4"/>
<keyword evidence="1" id="KW-0343">GTPase activation</keyword>
<keyword evidence="5" id="KW-1185">Reference proteome</keyword>
<evidence type="ECO:0000256" key="1">
    <source>
        <dbReference type="ARBA" id="ARBA00022468"/>
    </source>
</evidence>
<gene>
    <name evidence="4" type="ORF">ILUMI_26061</name>
</gene>
<dbReference type="Proteomes" id="UP000801492">
    <property type="component" value="Unassembled WGS sequence"/>
</dbReference>
<dbReference type="GO" id="GO:0051056">
    <property type="term" value="P:regulation of small GTPase mediated signal transduction"/>
    <property type="evidence" value="ECO:0007669"/>
    <property type="project" value="TreeGrafter"/>
</dbReference>
<dbReference type="OrthoDB" id="10061772at2759"/>
<dbReference type="PROSITE" id="PS50238">
    <property type="entry name" value="RHOGAP"/>
    <property type="match status" value="1"/>
</dbReference>
<feature type="compositionally biased region" description="Basic and acidic residues" evidence="2">
    <location>
        <begin position="458"/>
        <end position="479"/>
    </location>
</feature>
<organism evidence="4 5">
    <name type="scientific">Ignelater luminosus</name>
    <name type="common">Cucubano</name>
    <name type="synonym">Pyrophorus luminosus</name>
    <dbReference type="NCBI Taxonomy" id="2038154"/>
    <lineage>
        <taxon>Eukaryota</taxon>
        <taxon>Metazoa</taxon>
        <taxon>Ecdysozoa</taxon>
        <taxon>Arthropoda</taxon>
        <taxon>Hexapoda</taxon>
        <taxon>Insecta</taxon>
        <taxon>Pterygota</taxon>
        <taxon>Neoptera</taxon>
        <taxon>Endopterygota</taxon>
        <taxon>Coleoptera</taxon>
        <taxon>Polyphaga</taxon>
        <taxon>Elateriformia</taxon>
        <taxon>Elateroidea</taxon>
        <taxon>Elateridae</taxon>
        <taxon>Agrypninae</taxon>
        <taxon>Pyrophorini</taxon>
        <taxon>Ignelater</taxon>
    </lineage>
</organism>
<dbReference type="SUPFAM" id="SSF48350">
    <property type="entry name" value="GTPase activation domain, GAP"/>
    <property type="match status" value="1"/>
</dbReference>
<reference evidence="4" key="1">
    <citation type="submission" date="2019-08" db="EMBL/GenBank/DDBJ databases">
        <title>The genome of the North American firefly Photinus pyralis.</title>
        <authorList>
            <consortium name="Photinus pyralis genome working group"/>
            <person name="Fallon T.R."/>
            <person name="Sander Lower S.E."/>
            <person name="Weng J.-K."/>
        </authorList>
    </citation>
    <scope>NUCLEOTIDE SEQUENCE</scope>
    <source>
        <strain evidence="4">TRF0915ILg1</strain>
        <tissue evidence="4">Whole body</tissue>
    </source>
</reference>
<name>A0A8K0C4Q4_IGNLU</name>
<dbReference type="GO" id="GO:0007165">
    <property type="term" value="P:signal transduction"/>
    <property type="evidence" value="ECO:0007669"/>
    <property type="project" value="InterPro"/>
</dbReference>
<evidence type="ECO:0000313" key="5">
    <source>
        <dbReference type="Proteomes" id="UP000801492"/>
    </source>
</evidence>
<protein>
    <recommendedName>
        <fullName evidence="3">Rho-GAP domain-containing protein</fullName>
    </recommendedName>
</protein>
<dbReference type="PANTHER" id="PTHR14963:SF7">
    <property type="entry name" value="RHO GTPASE-ACTIVATING PROTEIN 19"/>
    <property type="match status" value="1"/>
</dbReference>
<evidence type="ECO:0000313" key="4">
    <source>
        <dbReference type="EMBL" id="KAF2880104.1"/>
    </source>
</evidence>
<dbReference type="InterPro" id="IPR000198">
    <property type="entry name" value="RhoGAP_dom"/>
</dbReference>
<comment type="caution">
    <text evidence="4">The sequence shown here is derived from an EMBL/GenBank/DDBJ whole genome shotgun (WGS) entry which is preliminary data.</text>
</comment>
<dbReference type="SMART" id="SM00324">
    <property type="entry name" value="RhoGAP"/>
    <property type="match status" value="1"/>
</dbReference>
<dbReference type="Pfam" id="PF00620">
    <property type="entry name" value="RhoGAP"/>
    <property type="match status" value="1"/>
</dbReference>
<dbReference type="Gene3D" id="1.10.555.10">
    <property type="entry name" value="Rho GTPase activation protein"/>
    <property type="match status" value="1"/>
</dbReference>
<evidence type="ECO:0000256" key="2">
    <source>
        <dbReference type="SAM" id="MobiDB-lite"/>
    </source>
</evidence>
<evidence type="ECO:0000259" key="3">
    <source>
        <dbReference type="PROSITE" id="PS50238"/>
    </source>
</evidence>
<dbReference type="EMBL" id="VTPC01091026">
    <property type="protein sequence ID" value="KAF2880104.1"/>
    <property type="molecule type" value="Genomic_DNA"/>
</dbReference>
<feature type="domain" description="Rho-GAP" evidence="3">
    <location>
        <begin position="73"/>
        <end position="263"/>
    </location>
</feature>
<dbReference type="GO" id="GO:0005096">
    <property type="term" value="F:GTPase activator activity"/>
    <property type="evidence" value="ECO:0007669"/>
    <property type="project" value="UniProtKB-KW"/>
</dbReference>
<accession>A0A8K0C4Q4</accession>